<dbReference type="PANTHER" id="PTHR16151">
    <property type="entry name" value="HAUS AUGMIN-LIKE COMPLEX SUBUNIT 6"/>
    <property type="match status" value="1"/>
</dbReference>
<evidence type="ECO:0000313" key="3">
    <source>
        <dbReference type="EMBL" id="CAD7395967.1"/>
    </source>
</evidence>
<gene>
    <name evidence="3" type="ORF">TPSB3V08_LOCUS422</name>
</gene>
<name>A0A7R9CGC7_TIMPO</name>
<accession>A0A7R9CGC7</accession>
<dbReference type="AlphaFoldDB" id="A0A7R9CGC7"/>
<feature type="domain" description="HAUS augmin-like complex subunit 6 N-terminal" evidence="2">
    <location>
        <begin position="48"/>
        <end position="224"/>
    </location>
</feature>
<organism evidence="3">
    <name type="scientific">Timema poppense</name>
    <name type="common">Walking stick</name>
    <dbReference type="NCBI Taxonomy" id="170557"/>
    <lineage>
        <taxon>Eukaryota</taxon>
        <taxon>Metazoa</taxon>
        <taxon>Ecdysozoa</taxon>
        <taxon>Arthropoda</taxon>
        <taxon>Hexapoda</taxon>
        <taxon>Insecta</taxon>
        <taxon>Pterygota</taxon>
        <taxon>Neoptera</taxon>
        <taxon>Polyneoptera</taxon>
        <taxon>Phasmatodea</taxon>
        <taxon>Timematodea</taxon>
        <taxon>Timematoidea</taxon>
        <taxon>Timematidae</taxon>
        <taxon>Timema</taxon>
    </lineage>
</organism>
<protein>
    <recommendedName>
        <fullName evidence="2">HAUS augmin-like complex subunit 6 N-terminal domain-containing protein</fullName>
    </recommendedName>
</protein>
<dbReference type="EMBL" id="OD000138">
    <property type="protein sequence ID" value="CAD7395967.1"/>
    <property type="molecule type" value="Genomic_DNA"/>
</dbReference>
<dbReference type="GO" id="GO:0008017">
    <property type="term" value="F:microtubule binding"/>
    <property type="evidence" value="ECO:0007669"/>
    <property type="project" value="TreeGrafter"/>
</dbReference>
<dbReference type="Pfam" id="PF14661">
    <property type="entry name" value="HAUS6_N"/>
    <property type="match status" value="1"/>
</dbReference>
<dbReference type="GO" id="GO:0070652">
    <property type="term" value="C:HAUS complex"/>
    <property type="evidence" value="ECO:0007669"/>
    <property type="project" value="InterPro"/>
</dbReference>
<sequence>MTCVGQHHSRSFQLTVTRCPARSSSLWSRSANSLGVVLFSGASGSTEESGMFCLPNAKQFFKVVIFLLEMIDPIMMKELSLPAPYLGQMQEKQFRTQICAVISKLSKNFPEAQLPHVLASHLQSPGGDRIANLIWKLSLFAAVQSLRRDGIEVEIYPDLGSSSSGHTIGYLASLTEENVKVLQNGQESLNKCLSDFQEQERELLEEKEKIRRRIVQGKDSLEALVKPLPLSTELKERLCNVEDEDVITEMCNQVEVLQQDHQKSLESTQCFVDNFRTLCKYFKHAEDSTSPVWLARQHLMLDSKEEGTVQPTSVSLTDMFREQLGSIKGTLEELSSLQQEAPRLSEQIDRCQSVIDSWNIKTAQTVVELEEMYDGYMKMYWAAMNNIVESSTSSGINGDKDDFNFAMFSPDSKLSLKPIPPLDCSIDDNDDSCLISPNEGHLPDLFKRKGPAPIQDYSCFNVPDTSNISSQPRQLGVSTSVCNRRAAPLRQVCSTSKKTHTARPLRYDGAGDSFWDDLGEESSRKPYKCTEPFTDSKFVGNEDNDTSLCYALPSSSAEVSIQSFAPNVQPSELREDAPEMEFNQDPNKDQPKPRNSRKSLDVVIQRYKDFLKRTEKPN</sequence>
<reference evidence="3" key="1">
    <citation type="submission" date="2020-11" db="EMBL/GenBank/DDBJ databases">
        <authorList>
            <person name="Tran Van P."/>
        </authorList>
    </citation>
    <scope>NUCLEOTIDE SEQUENCE</scope>
</reference>
<dbReference type="InterPro" id="IPR028163">
    <property type="entry name" value="HAUS_6_N"/>
</dbReference>
<dbReference type="PANTHER" id="PTHR16151:SF2">
    <property type="entry name" value="HAUS AUGMIN-LIKE COMPLEX SUBUNIT 6"/>
    <property type="match status" value="1"/>
</dbReference>
<feature type="region of interest" description="Disordered" evidence="1">
    <location>
        <begin position="566"/>
        <end position="600"/>
    </location>
</feature>
<dbReference type="GO" id="GO:1990498">
    <property type="term" value="C:mitotic spindle microtubule"/>
    <property type="evidence" value="ECO:0007669"/>
    <property type="project" value="TreeGrafter"/>
</dbReference>
<evidence type="ECO:0000259" key="2">
    <source>
        <dbReference type="Pfam" id="PF14661"/>
    </source>
</evidence>
<dbReference type="InterPro" id="IPR026797">
    <property type="entry name" value="HAUS_6"/>
</dbReference>
<proteinExistence type="predicted"/>
<evidence type="ECO:0000256" key="1">
    <source>
        <dbReference type="SAM" id="MobiDB-lite"/>
    </source>
</evidence>
<dbReference type="GO" id="GO:0051225">
    <property type="term" value="P:spindle assembly"/>
    <property type="evidence" value="ECO:0007669"/>
    <property type="project" value="InterPro"/>
</dbReference>